<dbReference type="GeneID" id="107932839"/>
<reference evidence="3" key="2">
    <citation type="submission" date="2025-08" db="UniProtKB">
        <authorList>
            <consortium name="RefSeq"/>
        </authorList>
    </citation>
    <scope>IDENTIFICATION</scope>
</reference>
<keyword evidence="2" id="KW-1185">Reference proteome</keyword>
<proteinExistence type="predicted"/>
<feature type="region of interest" description="Disordered" evidence="1">
    <location>
        <begin position="291"/>
        <end position="315"/>
    </location>
</feature>
<protein>
    <submittedName>
        <fullName evidence="3">Chromatin modification-related protein EAF1 A-like</fullName>
    </submittedName>
</protein>
<sequence length="425" mass="47236">MTAAAQISRCVAFTSRLKLEEQHQYSELKKVALSLANAVMYFWHSAEVLLNRKDASLGPKKSGHDLVHLPANEVPKNMTAKLDMDMNEDQQHFGNNSKLAIQAYALRFLKYSSSSVSSPQAEAPATPDMISDSGIMDISWDENLTEESLFYPVPLGAMETYRRSIESYLIQTEKTGSSKQEEVEISVYDAGAEFGYDDFVCDEEERETSTYYFPGAFEDSKSSKLNQKKWKKIKSYLAIPYEMGAYFPHRHCAQQSMLIRKRPASSLNVNPIPMKCVRTGSRQRVLSPFSSAPAAGSLQGPTKTDASSGDTNPFQDDQNTLNEGFQIQKSMEVVIGITRVLQYRPNPQILCFSIPFPNRGLPITSGFPFQVSVLPSLPTRPSPFSVLIISSRLPLPILSLSIIFSLSFVAARLKATASFFLSVSA</sequence>
<dbReference type="PANTHER" id="PTHR46774">
    <property type="entry name" value="CHROMATIN MODIFICATION-RELATED PROTEIN EAF1 A-RELATED"/>
    <property type="match status" value="1"/>
</dbReference>
<organism evidence="2 3">
    <name type="scientific">Gossypium hirsutum</name>
    <name type="common">Upland cotton</name>
    <name type="synonym">Gossypium mexicanum</name>
    <dbReference type="NCBI Taxonomy" id="3635"/>
    <lineage>
        <taxon>Eukaryota</taxon>
        <taxon>Viridiplantae</taxon>
        <taxon>Streptophyta</taxon>
        <taxon>Embryophyta</taxon>
        <taxon>Tracheophyta</taxon>
        <taxon>Spermatophyta</taxon>
        <taxon>Magnoliopsida</taxon>
        <taxon>eudicotyledons</taxon>
        <taxon>Gunneridae</taxon>
        <taxon>Pentapetalae</taxon>
        <taxon>rosids</taxon>
        <taxon>malvids</taxon>
        <taxon>Malvales</taxon>
        <taxon>Malvaceae</taxon>
        <taxon>Malvoideae</taxon>
        <taxon>Gossypium</taxon>
    </lineage>
</organism>
<dbReference type="InterPro" id="IPR044798">
    <property type="entry name" value="EAF1A/B"/>
</dbReference>
<gene>
    <name evidence="3" type="primary">LOC107932839</name>
</gene>
<feature type="compositionally biased region" description="Polar residues" evidence="1">
    <location>
        <begin position="299"/>
        <end position="315"/>
    </location>
</feature>
<reference evidence="2" key="1">
    <citation type="journal article" date="2020" name="Nat. Genet.">
        <title>Genomic diversifications of five Gossypium allopolyploid species and their impact on cotton improvement.</title>
        <authorList>
            <person name="Chen Z.J."/>
            <person name="Sreedasyam A."/>
            <person name="Ando A."/>
            <person name="Song Q."/>
            <person name="De Santiago L.M."/>
            <person name="Hulse-Kemp A.M."/>
            <person name="Ding M."/>
            <person name="Ye W."/>
            <person name="Kirkbride R.C."/>
            <person name="Jenkins J."/>
            <person name="Plott C."/>
            <person name="Lovell J."/>
            <person name="Lin Y.M."/>
            <person name="Vaughn R."/>
            <person name="Liu B."/>
            <person name="Simpson S."/>
            <person name="Scheffler B.E."/>
            <person name="Wen L."/>
            <person name="Saski C.A."/>
            <person name="Grover C.E."/>
            <person name="Hu G."/>
            <person name="Conover J.L."/>
            <person name="Carlson J.W."/>
            <person name="Shu S."/>
            <person name="Boston L.B."/>
            <person name="Williams M."/>
            <person name="Peterson D.G."/>
            <person name="McGee K."/>
            <person name="Jones D.C."/>
            <person name="Wendel J.F."/>
            <person name="Stelly D.M."/>
            <person name="Grimwood J."/>
            <person name="Schmutz J."/>
        </authorList>
    </citation>
    <scope>NUCLEOTIDE SEQUENCE [LARGE SCALE GENOMIC DNA]</scope>
    <source>
        <strain evidence="2">cv. TM-1</strain>
    </source>
</reference>
<dbReference type="PANTHER" id="PTHR46774:SF3">
    <property type="entry name" value="CHROMATIN MODIFICATION-RELATED PROTEIN EAF1 A-RELATED"/>
    <property type="match status" value="1"/>
</dbReference>
<dbReference type="Proteomes" id="UP000818029">
    <property type="component" value="Chromosome D08"/>
</dbReference>
<accession>A0ABM3AME3</accession>
<name>A0ABM3AME3_GOSHI</name>
<evidence type="ECO:0000256" key="1">
    <source>
        <dbReference type="SAM" id="MobiDB-lite"/>
    </source>
</evidence>
<evidence type="ECO:0000313" key="2">
    <source>
        <dbReference type="Proteomes" id="UP000818029"/>
    </source>
</evidence>
<evidence type="ECO:0000313" key="3">
    <source>
        <dbReference type="RefSeq" id="XP_040956024.1"/>
    </source>
</evidence>
<dbReference type="RefSeq" id="XP_040956024.1">
    <property type="nucleotide sequence ID" value="XM_041100090.1"/>
</dbReference>